<proteinExistence type="predicted"/>
<protein>
    <submittedName>
        <fullName evidence="1">Uncharacterized protein</fullName>
    </submittedName>
</protein>
<comment type="caution">
    <text evidence="1">The sequence shown here is derived from an EMBL/GenBank/DDBJ whole genome shotgun (WGS) entry which is preliminary data.</text>
</comment>
<name>A0A2P6FFU2_9MOLU</name>
<dbReference type="Proteomes" id="UP000031565">
    <property type="component" value="Unassembled WGS sequence"/>
</dbReference>
<dbReference type="RefSeq" id="WP_040094349.1">
    <property type="nucleotide sequence ID" value="NZ_CM020866.1"/>
</dbReference>
<dbReference type="STRING" id="2138.SMSRO_v1c20240"/>
<dbReference type="EMBL" id="JTLV02000001">
    <property type="protein sequence ID" value="PQM32319.1"/>
    <property type="molecule type" value="Genomic_DNA"/>
</dbReference>
<evidence type="ECO:0000313" key="1">
    <source>
        <dbReference type="EMBL" id="PQM32319.1"/>
    </source>
</evidence>
<evidence type="ECO:0000313" key="2">
    <source>
        <dbReference type="Proteomes" id="UP000031565"/>
    </source>
</evidence>
<reference evidence="1 2" key="1">
    <citation type="journal article" date="2015" name="MBio">
        <title>Genome sequence of the Drosophila melanogaster male-killing Spiroplasma strain MSRO endosymbiont.</title>
        <authorList>
            <person name="Paredes J.C."/>
            <person name="Herren J.K."/>
            <person name="Schupfer F."/>
            <person name="Marin R."/>
            <person name="Claverol S."/>
            <person name="Kuo C.H."/>
            <person name="Lemaitre B."/>
            <person name="Beven L."/>
        </authorList>
    </citation>
    <scope>NUCLEOTIDE SEQUENCE [LARGE SCALE GENOMIC DNA]</scope>
    <source>
        <strain evidence="1 2">MSRO</strain>
    </source>
</reference>
<dbReference type="OrthoDB" id="390134at2"/>
<sequence>MNLLILRVLTLLVSNLENKPLISKFVNLINRVNQVQNKVLKPINYITDKYNKITSKVEDIYQWLNPFTYLDLIKKGHKKEIQQILSQLEKDNNIKNREQFKNENYLNTNWQPLNSSWLDSGMFNITNKLTLTGNLTILIYTKTAKHPKFYGPYVYPSVPVEIWKLLSNAVSNAGTLFWRYWLRKWLPSHLRNYIKKRLPRGLKEKYPKGTTKLTLPTVQKLQQIKKFINNLKIGHFNFNFAGEINNKKWYRERKSDVKNIKNLYKSPVKNMFYKTNQTIKTIKKTKTRVNSYKPSNLKNKYRNQLRGVLYGK</sequence>
<gene>
    <name evidence="1" type="ORF">SMSRO_SF022270</name>
</gene>
<accession>A0A2P6FFU2</accession>
<keyword evidence="2" id="KW-1185">Reference proteome</keyword>
<dbReference type="AlphaFoldDB" id="A0A2P6FFU2"/>
<organism evidence="1 2">
    <name type="scientific">Spiroplasma poulsonii</name>
    <dbReference type="NCBI Taxonomy" id="2138"/>
    <lineage>
        <taxon>Bacteria</taxon>
        <taxon>Bacillati</taxon>
        <taxon>Mycoplasmatota</taxon>
        <taxon>Mollicutes</taxon>
        <taxon>Entomoplasmatales</taxon>
        <taxon>Spiroplasmataceae</taxon>
        <taxon>Spiroplasma</taxon>
    </lineage>
</organism>